<evidence type="ECO:0000313" key="6">
    <source>
        <dbReference type="EMBL" id="QLG48104.1"/>
    </source>
</evidence>
<dbReference type="EMBL" id="CP058601">
    <property type="protein sequence ID" value="QLG48104.1"/>
    <property type="molecule type" value="Genomic_DNA"/>
</dbReference>
<comment type="cofactor">
    <cofactor evidence="1">
        <name>Zn(2+)</name>
        <dbReference type="ChEBI" id="CHEBI:29105"/>
    </cofactor>
</comment>
<dbReference type="Proteomes" id="UP000509241">
    <property type="component" value="Chromosome"/>
</dbReference>
<organism evidence="6 7">
    <name type="scientific">Natrinema halophilum</name>
    <dbReference type="NCBI Taxonomy" id="1699371"/>
    <lineage>
        <taxon>Archaea</taxon>
        <taxon>Methanobacteriati</taxon>
        <taxon>Methanobacteriota</taxon>
        <taxon>Stenosarchaea group</taxon>
        <taxon>Halobacteria</taxon>
        <taxon>Halobacteriales</taxon>
        <taxon>Natrialbaceae</taxon>
        <taxon>Natrinema</taxon>
    </lineage>
</organism>
<proteinExistence type="predicted"/>
<keyword evidence="4" id="KW-0862">Zinc</keyword>
<feature type="domain" description="Succinylglutamate desuccinylase/Aspartoacylase catalytic" evidence="5">
    <location>
        <begin position="69"/>
        <end position="208"/>
    </location>
</feature>
<keyword evidence="3" id="KW-0378">Hydrolase</keyword>
<evidence type="ECO:0000256" key="1">
    <source>
        <dbReference type="ARBA" id="ARBA00001947"/>
    </source>
</evidence>
<dbReference type="Gene3D" id="3.40.630.10">
    <property type="entry name" value="Zn peptidases"/>
    <property type="match status" value="1"/>
</dbReference>
<reference evidence="6 7" key="1">
    <citation type="submission" date="2020-07" db="EMBL/GenBank/DDBJ databases">
        <authorList>
            <person name="Cui H."/>
        </authorList>
    </citation>
    <scope>NUCLEOTIDE SEQUENCE [LARGE SCALE GENOMIC DNA]</scope>
    <source>
        <strain evidence="6 7">YPL8</strain>
    </source>
</reference>
<sequence length="268" mass="29197">MRRRQMLIASGTVVAATATGVMSQPSGDNALLTVAREPGSATESSTATETILSGTVHETTVFERDAPRDGPTAMIFGGVHGDERTGIEVARDTTEWYPDAGTLVVVPETNRIAVDENTREGPEGDLNRHFPAGKEPVSDLARGIWDAVERYDPDVVLDLHRSLGIAGVHQQYVGQAVYHSSDSYGDELASYLNDVAVPWYMPLHRISARRTHSGGPLLFQKAIRDLDATGYLFETTDFMLDRDTRNEHTRLAAAKTLALHGLLEVGNN</sequence>
<dbReference type="SUPFAM" id="SSF53187">
    <property type="entry name" value="Zn-dependent exopeptidases"/>
    <property type="match status" value="1"/>
</dbReference>
<dbReference type="GO" id="GO:0016788">
    <property type="term" value="F:hydrolase activity, acting on ester bonds"/>
    <property type="evidence" value="ECO:0007669"/>
    <property type="project" value="InterPro"/>
</dbReference>
<name>A0A7D5KR56_9EURY</name>
<dbReference type="Pfam" id="PF24827">
    <property type="entry name" value="AstE_AspA_cat"/>
    <property type="match status" value="1"/>
</dbReference>
<evidence type="ECO:0000256" key="2">
    <source>
        <dbReference type="ARBA" id="ARBA00022723"/>
    </source>
</evidence>
<dbReference type="AlphaFoldDB" id="A0A7D5KR56"/>
<dbReference type="KEGG" id="haly:HYG82_04200"/>
<keyword evidence="7" id="KW-1185">Reference proteome</keyword>
<keyword evidence="2" id="KW-0479">Metal-binding</keyword>
<dbReference type="RefSeq" id="WP_179259845.1">
    <property type="nucleotide sequence ID" value="NZ_CP058601.1"/>
</dbReference>
<accession>A0A7D5KR56</accession>
<dbReference type="GeneID" id="56032465"/>
<protein>
    <submittedName>
        <fullName evidence="6">Succinylglutamate desuccinylase/aspartoacylase family protein</fullName>
    </submittedName>
</protein>
<evidence type="ECO:0000259" key="5">
    <source>
        <dbReference type="Pfam" id="PF24827"/>
    </source>
</evidence>
<evidence type="ECO:0000256" key="3">
    <source>
        <dbReference type="ARBA" id="ARBA00022801"/>
    </source>
</evidence>
<evidence type="ECO:0000256" key="4">
    <source>
        <dbReference type="ARBA" id="ARBA00022833"/>
    </source>
</evidence>
<dbReference type="InterPro" id="IPR055438">
    <property type="entry name" value="AstE_AspA_cat"/>
</dbReference>
<gene>
    <name evidence="6" type="ORF">HYG82_04200</name>
</gene>
<evidence type="ECO:0000313" key="7">
    <source>
        <dbReference type="Proteomes" id="UP000509241"/>
    </source>
</evidence>
<dbReference type="OrthoDB" id="170089at2157"/>
<dbReference type="GO" id="GO:0046872">
    <property type="term" value="F:metal ion binding"/>
    <property type="evidence" value="ECO:0007669"/>
    <property type="project" value="UniProtKB-KW"/>
</dbReference>